<dbReference type="CDD" id="cd02811">
    <property type="entry name" value="IDI-2_FMN"/>
    <property type="match status" value="1"/>
</dbReference>
<evidence type="ECO:0000256" key="6">
    <source>
        <dbReference type="ARBA" id="ARBA00022842"/>
    </source>
</evidence>
<evidence type="ECO:0000256" key="3">
    <source>
        <dbReference type="ARBA" id="ARBA00022630"/>
    </source>
</evidence>
<dbReference type="PANTHER" id="PTHR43665">
    <property type="entry name" value="ISOPENTENYL-DIPHOSPHATE DELTA-ISOMERASE"/>
    <property type="match status" value="1"/>
</dbReference>
<dbReference type="InterPro" id="IPR013785">
    <property type="entry name" value="Aldolase_TIM"/>
</dbReference>
<comment type="cofactor">
    <cofactor evidence="11">
        <name>Mg(2+)</name>
        <dbReference type="ChEBI" id="CHEBI:18420"/>
    </cofactor>
</comment>
<feature type="binding site" evidence="11">
    <location>
        <begin position="283"/>
        <end position="284"/>
    </location>
    <ligand>
        <name>FMN</name>
        <dbReference type="ChEBI" id="CHEBI:58210"/>
    </ligand>
</feature>
<dbReference type="GO" id="GO:0010181">
    <property type="term" value="F:FMN binding"/>
    <property type="evidence" value="ECO:0007669"/>
    <property type="project" value="UniProtKB-UniRule"/>
</dbReference>
<feature type="binding site" evidence="11">
    <location>
        <position position="215"/>
    </location>
    <ligand>
        <name>FMN</name>
        <dbReference type="ChEBI" id="CHEBI:58210"/>
    </ligand>
</feature>
<dbReference type="Proteomes" id="UP000823963">
    <property type="component" value="Unassembled WGS sequence"/>
</dbReference>
<keyword evidence="2 11" id="KW-0963">Cytoplasm</keyword>
<dbReference type="GO" id="GO:0000287">
    <property type="term" value="F:magnesium ion binding"/>
    <property type="evidence" value="ECO:0007669"/>
    <property type="project" value="UniProtKB-UniRule"/>
</dbReference>
<evidence type="ECO:0000256" key="4">
    <source>
        <dbReference type="ARBA" id="ARBA00022643"/>
    </source>
</evidence>
<dbReference type="EMBL" id="DXFP01000045">
    <property type="protein sequence ID" value="HIX02077.1"/>
    <property type="molecule type" value="Genomic_DNA"/>
</dbReference>
<evidence type="ECO:0000256" key="9">
    <source>
        <dbReference type="ARBA" id="ARBA00023235"/>
    </source>
</evidence>
<dbReference type="EC" id="5.3.3.2" evidence="11"/>
<dbReference type="GO" id="GO:0070402">
    <property type="term" value="F:NADPH binding"/>
    <property type="evidence" value="ECO:0007669"/>
    <property type="project" value="UniProtKB-UniRule"/>
</dbReference>
<dbReference type="InterPro" id="IPR000262">
    <property type="entry name" value="FMN-dep_DH"/>
</dbReference>
<dbReference type="InterPro" id="IPR011179">
    <property type="entry name" value="IPdP_isomerase"/>
</dbReference>
<feature type="binding site" evidence="11">
    <location>
        <position position="154"/>
    </location>
    <ligand>
        <name>substrate</name>
    </ligand>
</feature>
<keyword evidence="9 11" id="KW-0413">Isomerase</keyword>
<feature type="binding site" evidence="11">
    <location>
        <begin position="65"/>
        <end position="67"/>
    </location>
    <ligand>
        <name>FMN</name>
        <dbReference type="ChEBI" id="CHEBI:58210"/>
    </ligand>
</feature>
<comment type="cofactor">
    <cofactor evidence="1 11">
        <name>FMN</name>
        <dbReference type="ChEBI" id="CHEBI:58210"/>
    </cofactor>
</comment>
<evidence type="ECO:0000256" key="2">
    <source>
        <dbReference type="ARBA" id="ARBA00022490"/>
    </source>
</evidence>
<dbReference type="SUPFAM" id="SSF51395">
    <property type="entry name" value="FMN-linked oxidoreductases"/>
    <property type="match status" value="1"/>
</dbReference>
<evidence type="ECO:0000256" key="10">
    <source>
        <dbReference type="ARBA" id="ARBA00025810"/>
    </source>
</evidence>
<dbReference type="Pfam" id="PF01070">
    <property type="entry name" value="FMN_dh"/>
    <property type="match status" value="1"/>
</dbReference>
<reference evidence="13" key="2">
    <citation type="submission" date="2021-04" db="EMBL/GenBank/DDBJ databases">
        <authorList>
            <person name="Gilroy R."/>
        </authorList>
    </citation>
    <scope>NUCLEOTIDE SEQUENCE</scope>
    <source>
        <strain evidence="13">6627</strain>
    </source>
</reference>
<comment type="caution">
    <text evidence="13">The sequence shown here is derived from an EMBL/GenBank/DDBJ whole genome shotgun (WGS) entry which is preliminary data.</text>
</comment>
<keyword evidence="3 11" id="KW-0285">Flavoprotein</keyword>
<dbReference type="PIRSF" id="PIRSF003314">
    <property type="entry name" value="IPP_isomerase"/>
    <property type="match status" value="1"/>
</dbReference>
<dbReference type="GO" id="GO:0005737">
    <property type="term" value="C:cytoplasm"/>
    <property type="evidence" value="ECO:0007669"/>
    <property type="project" value="UniProtKB-SubCell"/>
</dbReference>
<dbReference type="AlphaFoldDB" id="A0A9D1UX54"/>
<feature type="binding site" evidence="11">
    <location>
        <position position="95"/>
    </location>
    <ligand>
        <name>FMN</name>
        <dbReference type="ChEBI" id="CHEBI:58210"/>
    </ligand>
</feature>
<sequence length="350" mass="38955">MVNKQAHRKDEHVIIAEKLFHEQSQTQLNEIQPLLNNLPEINRDEVSLKTTIMGYEVDSPFFINAITGGSPQTDKYNLELAKVANKCKIPFATGSISVALKDSQYAVGFKKLRKYTQDTLLFTNLGAGNSVANAKKALELTQADGLQIHLNVAQEIVMPEGDRKFYWKENLIETQKTISKPLMVKEVGQGISPLTFNTLSKMGIKYIDLAAQGGTNFIKIENERRHDLHDYDYLAEIGLSLAKCLLGAQVIANDCSVTASGGIRTPLDIVKALCLGADNVGISGLFLHILLKKGPEQLIETINRFKEEIKDIMTFLGCRTIKELQQVPVILSPELLSYKLQVKSILKNKM</sequence>
<feature type="binding site" evidence="11">
    <location>
        <position position="124"/>
    </location>
    <ligand>
        <name>FMN</name>
        <dbReference type="ChEBI" id="CHEBI:58210"/>
    </ligand>
</feature>
<feature type="binding site" evidence="11">
    <location>
        <position position="155"/>
    </location>
    <ligand>
        <name>Mg(2+)</name>
        <dbReference type="ChEBI" id="CHEBI:18420"/>
    </ligand>
</feature>
<comment type="similarity">
    <text evidence="11">Belongs to the IPP isomerase type 2 family.</text>
</comment>
<dbReference type="GO" id="GO:0004452">
    <property type="term" value="F:isopentenyl-diphosphate delta-isomerase activity"/>
    <property type="evidence" value="ECO:0007669"/>
    <property type="project" value="UniProtKB-UniRule"/>
</dbReference>
<comment type="catalytic activity">
    <reaction evidence="11">
        <text>isopentenyl diphosphate = dimethylallyl diphosphate</text>
        <dbReference type="Rhea" id="RHEA:23284"/>
        <dbReference type="ChEBI" id="CHEBI:57623"/>
        <dbReference type="ChEBI" id="CHEBI:128769"/>
        <dbReference type="EC" id="5.3.3.2"/>
    </reaction>
</comment>
<keyword evidence="8 11" id="KW-0414">Isoprene biosynthesis</keyword>
<dbReference type="HAMAP" id="MF_00354">
    <property type="entry name" value="Idi_2"/>
    <property type="match status" value="1"/>
</dbReference>
<comment type="function">
    <text evidence="11">Involved in the biosynthesis of isoprenoids. Catalyzes the 1,3-allylic rearrangement of the homoallylic substrate isopentenyl (IPP) to its allylic isomer, dimethylallyl diphosphate (DMAPP).</text>
</comment>
<keyword evidence="5 11" id="KW-0479">Metal-binding</keyword>
<proteinExistence type="inferred from homology"/>
<feature type="domain" description="FMN-dependent dehydrogenase" evidence="12">
    <location>
        <begin position="153"/>
        <end position="326"/>
    </location>
</feature>
<dbReference type="NCBIfam" id="TIGR02151">
    <property type="entry name" value="IPP_isom_2"/>
    <property type="match status" value="1"/>
</dbReference>
<keyword evidence="6 11" id="KW-0460">Magnesium</keyword>
<dbReference type="Gene3D" id="3.20.20.70">
    <property type="entry name" value="Aldolase class I"/>
    <property type="match status" value="1"/>
</dbReference>
<evidence type="ECO:0000259" key="12">
    <source>
        <dbReference type="Pfam" id="PF01070"/>
    </source>
</evidence>
<gene>
    <name evidence="11 13" type="primary">fni</name>
    <name evidence="13" type="ORF">H9861_04910</name>
</gene>
<dbReference type="PANTHER" id="PTHR43665:SF1">
    <property type="entry name" value="ISOPENTENYL-DIPHOSPHATE DELTA-ISOMERASE"/>
    <property type="match status" value="1"/>
</dbReference>
<evidence type="ECO:0000256" key="11">
    <source>
        <dbReference type="HAMAP-Rule" id="MF_00354"/>
    </source>
</evidence>
<evidence type="ECO:0000256" key="8">
    <source>
        <dbReference type="ARBA" id="ARBA00023229"/>
    </source>
</evidence>
<evidence type="ECO:0000256" key="1">
    <source>
        <dbReference type="ARBA" id="ARBA00001917"/>
    </source>
</evidence>
<comment type="caution">
    <text evidence="11">Lacks conserved residue(s) required for the propagation of feature annotation.</text>
</comment>
<evidence type="ECO:0000313" key="14">
    <source>
        <dbReference type="Proteomes" id="UP000823963"/>
    </source>
</evidence>
<dbReference type="GO" id="GO:0016491">
    <property type="term" value="F:oxidoreductase activity"/>
    <property type="evidence" value="ECO:0007669"/>
    <property type="project" value="InterPro"/>
</dbReference>
<feature type="binding site" evidence="11">
    <location>
        <begin position="262"/>
        <end position="264"/>
    </location>
    <ligand>
        <name>FMN</name>
        <dbReference type="ChEBI" id="CHEBI:58210"/>
    </ligand>
</feature>
<reference evidence="13" key="1">
    <citation type="journal article" date="2021" name="PeerJ">
        <title>Extensive microbial diversity within the chicken gut microbiome revealed by metagenomics and culture.</title>
        <authorList>
            <person name="Gilroy R."/>
            <person name="Ravi A."/>
            <person name="Getino M."/>
            <person name="Pursley I."/>
            <person name="Horton D.L."/>
            <person name="Alikhan N.F."/>
            <person name="Baker D."/>
            <person name="Gharbi K."/>
            <person name="Hall N."/>
            <person name="Watson M."/>
            <person name="Adriaenssens E.M."/>
            <person name="Foster-Nyarko E."/>
            <person name="Jarju S."/>
            <person name="Secka A."/>
            <person name="Antonio M."/>
            <person name="Oren A."/>
            <person name="Chaudhuri R.R."/>
            <person name="La Ragione R."/>
            <person name="Hildebrand F."/>
            <person name="Pallen M.J."/>
        </authorList>
    </citation>
    <scope>NUCLEOTIDE SEQUENCE</scope>
    <source>
        <strain evidence="13">6627</strain>
    </source>
</reference>
<comment type="subcellular location">
    <subcellularLocation>
        <location evidence="11">Cytoplasm</location>
    </subcellularLocation>
</comment>
<keyword evidence="7 11" id="KW-0521">NADP</keyword>
<organism evidence="13 14">
    <name type="scientific">Candidatus Ligilactobacillus excrementigallinarum</name>
    <dbReference type="NCBI Taxonomy" id="2838641"/>
    <lineage>
        <taxon>Bacteria</taxon>
        <taxon>Bacillati</taxon>
        <taxon>Bacillota</taxon>
        <taxon>Bacilli</taxon>
        <taxon>Lactobacillales</taxon>
        <taxon>Lactobacillaceae</taxon>
        <taxon>Ligilactobacillus</taxon>
    </lineage>
</organism>
<accession>A0A9D1UX54</accession>
<name>A0A9D1UX54_9LACO</name>
<comment type="subunit">
    <text evidence="10 11">Homooctamer. Dimer of tetramers.</text>
</comment>
<evidence type="ECO:0000313" key="13">
    <source>
        <dbReference type="EMBL" id="HIX02077.1"/>
    </source>
</evidence>
<dbReference type="GO" id="GO:0008299">
    <property type="term" value="P:isoprenoid biosynthetic process"/>
    <property type="evidence" value="ECO:0007669"/>
    <property type="project" value="UniProtKB-UniRule"/>
</dbReference>
<protein>
    <recommendedName>
        <fullName evidence="11">Isopentenyl-diphosphate delta-isomerase</fullName>
        <shortName evidence="11">IPP isomerase</shortName>
        <ecNumber evidence="11">5.3.3.2</ecNumber>
    </recommendedName>
    <alternativeName>
        <fullName evidence="11">Isopentenyl diphosphate:dimethylallyl diphosphate isomerase</fullName>
    </alternativeName>
    <alternativeName>
        <fullName evidence="11">Isopentenyl pyrophosphate isomerase</fullName>
    </alternativeName>
    <alternativeName>
        <fullName evidence="11">Type 2 isopentenyl diphosphate isomerase</fullName>
        <shortName evidence="11">IDI-2</shortName>
    </alternativeName>
</protein>
<keyword evidence="4 11" id="KW-0288">FMN</keyword>
<feature type="binding site" evidence="11">
    <location>
        <position position="185"/>
    </location>
    <ligand>
        <name>FMN</name>
        <dbReference type="ChEBI" id="CHEBI:58210"/>
    </ligand>
</feature>
<evidence type="ECO:0000256" key="5">
    <source>
        <dbReference type="ARBA" id="ARBA00022723"/>
    </source>
</evidence>
<comment type="cofactor">
    <cofactor evidence="11">
        <name>NADPH</name>
        <dbReference type="ChEBI" id="CHEBI:57783"/>
    </cofactor>
</comment>
<feature type="binding site" evidence="11">
    <location>
        <begin position="8"/>
        <end position="9"/>
    </location>
    <ligand>
        <name>substrate</name>
    </ligand>
</feature>
<evidence type="ECO:0000256" key="7">
    <source>
        <dbReference type="ARBA" id="ARBA00022857"/>
    </source>
</evidence>